<name>A0A9P5U9V7_9AGAR</name>
<gene>
    <name evidence="2" type="ORF">BDP27DRAFT_410902</name>
</gene>
<proteinExistence type="predicted"/>
<evidence type="ECO:0000313" key="3">
    <source>
        <dbReference type="Proteomes" id="UP000772434"/>
    </source>
</evidence>
<evidence type="ECO:0000313" key="2">
    <source>
        <dbReference type="EMBL" id="KAF9072390.1"/>
    </source>
</evidence>
<comment type="caution">
    <text evidence="2">The sequence shown here is derived from an EMBL/GenBank/DDBJ whole genome shotgun (WGS) entry which is preliminary data.</text>
</comment>
<dbReference type="PANTHER" id="PTHR33606:SF3">
    <property type="entry name" value="PROTEIN YCII"/>
    <property type="match status" value="1"/>
</dbReference>
<feature type="domain" description="YCII-related" evidence="1">
    <location>
        <begin position="12"/>
        <end position="106"/>
    </location>
</feature>
<dbReference type="InterPro" id="IPR051807">
    <property type="entry name" value="Sec-metab_biosynth-assoc"/>
</dbReference>
<keyword evidence="3" id="KW-1185">Reference proteome</keyword>
<dbReference type="Pfam" id="PF03795">
    <property type="entry name" value="YCII"/>
    <property type="match status" value="1"/>
</dbReference>
<evidence type="ECO:0000259" key="1">
    <source>
        <dbReference type="Pfam" id="PF03795"/>
    </source>
</evidence>
<protein>
    <recommendedName>
        <fullName evidence="1">YCII-related domain-containing protein</fullName>
    </recommendedName>
</protein>
<dbReference type="InterPro" id="IPR011008">
    <property type="entry name" value="Dimeric_a/b-barrel"/>
</dbReference>
<dbReference type="EMBL" id="JADNRY010000024">
    <property type="protein sequence ID" value="KAF9072390.1"/>
    <property type="molecule type" value="Genomic_DNA"/>
</dbReference>
<dbReference type="PANTHER" id="PTHR33606">
    <property type="entry name" value="PROTEIN YCII"/>
    <property type="match status" value="1"/>
</dbReference>
<dbReference type="SUPFAM" id="SSF54909">
    <property type="entry name" value="Dimeric alpha+beta barrel"/>
    <property type="match status" value="1"/>
</dbReference>
<organism evidence="2 3">
    <name type="scientific">Rhodocollybia butyracea</name>
    <dbReference type="NCBI Taxonomy" id="206335"/>
    <lineage>
        <taxon>Eukaryota</taxon>
        <taxon>Fungi</taxon>
        <taxon>Dikarya</taxon>
        <taxon>Basidiomycota</taxon>
        <taxon>Agaricomycotina</taxon>
        <taxon>Agaricomycetes</taxon>
        <taxon>Agaricomycetidae</taxon>
        <taxon>Agaricales</taxon>
        <taxon>Marasmiineae</taxon>
        <taxon>Omphalotaceae</taxon>
        <taxon>Rhodocollybia</taxon>
    </lineage>
</organism>
<dbReference type="Proteomes" id="UP000772434">
    <property type="component" value="Unassembled WGS sequence"/>
</dbReference>
<accession>A0A9P5U9V7</accession>
<dbReference type="Gene3D" id="3.30.70.1060">
    <property type="entry name" value="Dimeric alpha+beta barrel"/>
    <property type="match status" value="1"/>
</dbReference>
<dbReference type="OrthoDB" id="5519740at2759"/>
<sequence>MPSAIPPTLHQFVLFAPDVKGAPRTSLHKQHRQYMRPLIDSGVVKVAGPMIAPESFDSNTTVITQESFQSKDTAFGSIVIYEGESLEAVWKIVKGDIYYTSGVWDHDRLTLLHFVPGTPWPLPL</sequence>
<dbReference type="InterPro" id="IPR005545">
    <property type="entry name" value="YCII"/>
</dbReference>
<reference evidence="2" key="1">
    <citation type="submission" date="2020-11" db="EMBL/GenBank/DDBJ databases">
        <authorList>
            <consortium name="DOE Joint Genome Institute"/>
            <person name="Ahrendt S."/>
            <person name="Riley R."/>
            <person name="Andreopoulos W."/>
            <person name="Labutti K."/>
            <person name="Pangilinan J."/>
            <person name="Ruiz-Duenas F.J."/>
            <person name="Barrasa J.M."/>
            <person name="Sanchez-Garcia M."/>
            <person name="Camarero S."/>
            <person name="Miyauchi S."/>
            <person name="Serrano A."/>
            <person name="Linde D."/>
            <person name="Babiker R."/>
            <person name="Drula E."/>
            <person name="Ayuso-Fernandez I."/>
            <person name="Pacheco R."/>
            <person name="Padilla G."/>
            <person name="Ferreira P."/>
            <person name="Barriuso J."/>
            <person name="Kellner H."/>
            <person name="Castanera R."/>
            <person name="Alfaro M."/>
            <person name="Ramirez L."/>
            <person name="Pisabarro A.G."/>
            <person name="Kuo A."/>
            <person name="Tritt A."/>
            <person name="Lipzen A."/>
            <person name="He G."/>
            <person name="Yan M."/>
            <person name="Ng V."/>
            <person name="Cullen D."/>
            <person name="Martin F."/>
            <person name="Rosso M.-N."/>
            <person name="Henrissat B."/>
            <person name="Hibbett D."/>
            <person name="Martinez A.T."/>
            <person name="Grigoriev I.V."/>
        </authorList>
    </citation>
    <scope>NUCLEOTIDE SEQUENCE</scope>
    <source>
        <strain evidence="2">AH 40177</strain>
    </source>
</reference>
<dbReference type="AlphaFoldDB" id="A0A9P5U9V7"/>